<dbReference type="EMBL" id="FNQY01000010">
    <property type="protein sequence ID" value="SEA18739.1"/>
    <property type="molecule type" value="Genomic_DNA"/>
</dbReference>
<feature type="domain" description="ABC transmembrane type-1" evidence="10">
    <location>
        <begin position="52"/>
        <end position="332"/>
    </location>
</feature>
<feature type="transmembrane region" description="Helical" evidence="8">
    <location>
        <begin position="309"/>
        <end position="331"/>
    </location>
</feature>
<dbReference type="GO" id="GO:0005886">
    <property type="term" value="C:plasma membrane"/>
    <property type="evidence" value="ECO:0007669"/>
    <property type="project" value="UniProtKB-SubCell"/>
</dbReference>
<dbReference type="PANTHER" id="PTHR43394">
    <property type="entry name" value="ATP-DEPENDENT PERMEASE MDL1, MITOCHONDRIAL"/>
    <property type="match status" value="1"/>
</dbReference>
<feature type="region of interest" description="Disordered" evidence="7">
    <location>
        <begin position="1"/>
        <end position="32"/>
    </location>
</feature>
<proteinExistence type="predicted"/>
<evidence type="ECO:0000256" key="3">
    <source>
        <dbReference type="ARBA" id="ARBA00022741"/>
    </source>
</evidence>
<evidence type="ECO:0000256" key="1">
    <source>
        <dbReference type="ARBA" id="ARBA00004651"/>
    </source>
</evidence>
<dbReference type="GO" id="GO:0005524">
    <property type="term" value="F:ATP binding"/>
    <property type="evidence" value="ECO:0007669"/>
    <property type="project" value="UniProtKB-KW"/>
</dbReference>
<evidence type="ECO:0000256" key="4">
    <source>
        <dbReference type="ARBA" id="ARBA00022840"/>
    </source>
</evidence>
<feature type="transmembrane region" description="Helical" evidence="8">
    <location>
        <begin position="164"/>
        <end position="183"/>
    </location>
</feature>
<dbReference type="PROSITE" id="PS00211">
    <property type="entry name" value="ABC_TRANSPORTER_1"/>
    <property type="match status" value="1"/>
</dbReference>
<dbReference type="InterPro" id="IPR003593">
    <property type="entry name" value="AAA+_ATPase"/>
</dbReference>
<dbReference type="Pfam" id="PF00664">
    <property type="entry name" value="ABC_membrane"/>
    <property type="match status" value="1"/>
</dbReference>
<evidence type="ECO:0000259" key="9">
    <source>
        <dbReference type="PROSITE" id="PS50893"/>
    </source>
</evidence>
<dbReference type="SUPFAM" id="SSF52540">
    <property type="entry name" value="P-loop containing nucleoside triphosphate hydrolases"/>
    <property type="match status" value="1"/>
</dbReference>
<dbReference type="OrthoDB" id="9760358at2"/>
<dbReference type="InterPro" id="IPR011527">
    <property type="entry name" value="ABC1_TM_dom"/>
</dbReference>
<feature type="domain" description="ABC transporter" evidence="9">
    <location>
        <begin position="363"/>
        <end position="595"/>
    </location>
</feature>
<dbReference type="AlphaFoldDB" id="A0A1H3Z4P8"/>
<dbReference type="InterPro" id="IPR036640">
    <property type="entry name" value="ABC1_TM_sf"/>
</dbReference>
<name>A0A1H3Z4P8_9BACT</name>
<dbReference type="InterPro" id="IPR003439">
    <property type="entry name" value="ABC_transporter-like_ATP-bd"/>
</dbReference>
<feature type="transmembrane region" description="Helical" evidence="8">
    <location>
        <begin position="269"/>
        <end position="297"/>
    </location>
</feature>
<keyword evidence="4 11" id="KW-0067">ATP-binding</keyword>
<dbReference type="GO" id="GO:0016887">
    <property type="term" value="F:ATP hydrolysis activity"/>
    <property type="evidence" value="ECO:0007669"/>
    <property type="project" value="InterPro"/>
</dbReference>
<accession>A0A1H3Z4P8</accession>
<keyword evidence="6 8" id="KW-0472">Membrane</keyword>
<dbReference type="InterPro" id="IPR017871">
    <property type="entry name" value="ABC_transporter-like_CS"/>
</dbReference>
<dbReference type="Proteomes" id="UP000199041">
    <property type="component" value="Unassembled WGS sequence"/>
</dbReference>
<evidence type="ECO:0000259" key="10">
    <source>
        <dbReference type="PROSITE" id="PS50929"/>
    </source>
</evidence>
<comment type="subcellular location">
    <subcellularLocation>
        <location evidence="1">Cell membrane</location>
        <topology evidence="1">Multi-pass membrane protein</topology>
    </subcellularLocation>
</comment>
<dbReference type="Pfam" id="PF00005">
    <property type="entry name" value="ABC_tran"/>
    <property type="match status" value="1"/>
</dbReference>
<evidence type="ECO:0000313" key="12">
    <source>
        <dbReference type="Proteomes" id="UP000199041"/>
    </source>
</evidence>
<keyword evidence="5 8" id="KW-1133">Transmembrane helix</keyword>
<evidence type="ECO:0000256" key="2">
    <source>
        <dbReference type="ARBA" id="ARBA00022692"/>
    </source>
</evidence>
<dbReference type="GO" id="GO:0015421">
    <property type="term" value="F:ABC-type oligopeptide transporter activity"/>
    <property type="evidence" value="ECO:0007669"/>
    <property type="project" value="TreeGrafter"/>
</dbReference>
<dbReference type="PANTHER" id="PTHR43394:SF1">
    <property type="entry name" value="ATP-BINDING CASSETTE SUB-FAMILY B MEMBER 10, MITOCHONDRIAL"/>
    <property type="match status" value="1"/>
</dbReference>
<reference evidence="11 12" key="1">
    <citation type="submission" date="2016-10" db="EMBL/GenBank/DDBJ databases">
        <authorList>
            <person name="de Groot N.N."/>
        </authorList>
    </citation>
    <scope>NUCLEOTIDE SEQUENCE [LARGE SCALE GENOMIC DNA]</scope>
    <source>
        <strain evidence="11 12">Vu-144</strain>
    </source>
</reference>
<dbReference type="STRING" id="551991.SAMN05192529_11022"/>
<dbReference type="SUPFAM" id="SSF90123">
    <property type="entry name" value="ABC transporter transmembrane region"/>
    <property type="match status" value="1"/>
</dbReference>
<feature type="transmembrane region" description="Helical" evidence="8">
    <location>
        <begin position="84"/>
        <end position="106"/>
    </location>
</feature>
<feature type="transmembrane region" description="Helical" evidence="8">
    <location>
        <begin position="189"/>
        <end position="208"/>
    </location>
</feature>
<dbReference type="Gene3D" id="3.40.50.300">
    <property type="entry name" value="P-loop containing nucleotide triphosphate hydrolases"/>
    <property type="match status" value="1"/>
</dbReference>
<keyword evidence="2 8" id="KW-0812">Transmembrane</keyword>
<evidence type="ECO:0000313" key="11">
    <source>
        <dbReference type="EMBL" id="SEA18739.1"/>
    </source>
</evidence>
<dbReference type="InterPro" id="IPR027417">
    <property type="entry name" value="P-loop_NTPase"/>
</dbReference>
<sequence length="607" mass="66914">MKQKKKPSADELDETLKEKPATDKEDSKDTNRERAPKANIFKVLKPYKGLIAGLLVFALLSNLLNLVIPKIIERGIDHFTHHTYQLSSILTVFLAATVGIFIFSYLQSIIQTYASEKVARDLRVQLADKVSLHSFKQIQEVTPSKILTNLTSDVDAVKTFVSQAIVSIVSSLVLIIGAAVLLLHINWELGLLVLLVIPIIGGAFFLVFKKVKSLFKKSQEVLDKLNRVISEAILGSALIRVLNAQLPEYYKFTEASGEAKNLGLTILRLFALLIPVIVFTANMARLIVLGMGGHFVIAKAMTLGEFAAFNSYIAILIFPILIIGFMSNIIARASASYGRILQVLEAPEIPTGGSFHKKLEGSIEMEHLWLSFGEKKALKNVSISIEAGSRTAIIGPTAAGKTQLLYSLTTLISPEKGKILYDGIPIEQYDQENLLSQIGLVFQDAVIFNMSLRENIAFNTEVSDQDLQKAIQTAEMEDFIQTLPAGLNTVVSERGGSLSGGQKQRVMLARALAINPRILLLDEFTARVDKQTEQRIWQNVAKNYPGITLVSITQNLAPVMDYEQIVLLMEGEVVATGTHKTLLQSTPEYVQIFESQQSLNAYEQVGG</sequence>
<dbReference type="InterPro" id="IPR039421">
    <property type="entry name" value="Type_1_exporter"/>
</dbReference>
<feature type="compositionally biased region" description="Basic and acidic residues" evidence="7">
    <location>
        <begin position="14"/>
        <end position="32"/>
    </location>
</feature>
<dbReference type="RefSeq" id="WP_091397420.1">
    <property type="nucleotide sequence ID" value="NZ_FNQY01000010.1"/>
</dbReference>
<dbReference type="CDD" id="cd18548">
    <property type="entry name" value="ABC_6TM_Tm287_like"/>
    <property type="match status" value="1"/>
</dbReference>
<dbReference type="SMART" id="SM00382">
    <property type="entry name" value="AAA"/>
    <property type="match status" value="1"/>
</dbReference>
<keyword evidence="12" id="KW-1185">Reference proteome</keyword>
<evidence type="ECO:0000256" key="7">
    <source>
        <dbReference type="SAM" id="MobiDB-lite"/>
    </source>
</evidence>
<dbReference type="PROSITE" id="PS50893">
    <property type="entry name" value="ABC_TRANSPORTER_2"/>
    <property type="match status" value="1"/>
</dbReference>
<gene>
    <name evidence="11" type="ORF">SAMN05192529_11022</name>
</gene>
<evidence type="ECO:0000256" key="5">
    <source>
        <dbReference type="ARBA" id="ARBA00022989"/>
    </source>
</evidence>
<dbReference type="Gene3D" id="1.20.1560.10">
    <property type="entry name" value="ABC transporter type 1, transmembrane domain"/>
    <property type="match status" value="1"/>
</dbReference>
<evidence type="ECO:0000256" key="8">
    <source>
        <dbReference type="SAM" id="Phobius"/>
    </source>
</evidence>
<feature type="transmembrane region" description="Helical" evidence="8">
    <location>
        <begin position="50"/>
        <end position="72"/>
    </location>
</feature>
<evidence type="ECO:0000256" key="6">
    <source>
        <dbReference type="ARBA" id="ARBA00023136"/>
    </source>
</evidence>
<protein>
    <submittedName>
        <fullName evidence="11">ATP-binding cassette, subfamily B</fullName>
    </submittedName>
</protein>
<organism evidence="11 12">
    <name type="scientific">Arachidicoccus rhizosphaerae</name>
    <dbReference type="NCBI Taxonomy" id="551991"/>
    <lineage>
        <taxon>Bacteria</taxon>
        <taxon>Pseudomonadati</taxon>
        <taxon>Bacteroidota</taxon>
        <taxon>Chitinophagia</taxon>
        <taxon>Chitinophagales</taxon>
        <taxon>Chitinophagaceae</taxon>
        <taxon>Arachidicoccus</taxon>
    </lineage>
</organism>
<keyword evidence="3" id="KW-0547">Nucleotide-binding</keyword>
<dbReference type="PROSITE" id="PS50929">
    <property type="entry name" value="ABC_TM1F"/>
    <property type="match status" value="1"/>
</dbReference>